<dbReference type="AlphaFoldDB" id="A0A6J8EMU1"/>
<dbReference type="PROSITE" id="PS50022">
    <property type="entry name" value="FA58C_3"/>
    <property type="match status" value="1"/>
</dbReference>
<dbReference type="SMART" id="SM00710">
    <property type="entry name" value="PbH1"/>
    <property type="match status" value="8"/>
</dbReference>
<dbReference type="SUPFAM" id="SSF49785">
    <property type="entry name" value="Galactose-binding domain-like"/>
    <property type="match status" value="1"/>
</dbReference>
<dbReference type="SMART" id="SM00231">
    <property type="entry name" value="FA58C"/>
    <property type="match status" value="1"/>
</dbReference>
<dbReference type="OrthoDB" id="6159603at2759"/>
<sequence length="1037" mass="115977">MCRCRKNATTCNESLISDLRDDQFSASSVYSANYNASSAKFNEGGWAASDNNAYQYLQIDLEGLWEITSINFYSRDGFTWTAYNTFLSDEILGETFNRQGEVTRIQLNPSIKTRFIAFNPVAYRWRPSMRVDLYGCKRNDVATENISTIVETNIESDTVWIPSQSPVIIDRHISIRPLVTLTIQAGVSVIFTSSDGGIDVYGTLRVNGIEAVETIFTSSYPVTSKIGQWNGIAHQPGETGIQLSGGTTSDAISKDVISVSTFTILQTRSINNKYGLRLHGSNQRPYIYIDQSEFSFNSKFGLVIENWDGASTTDTVLQLYNSKLNNNYYSGLVSSESLALSLVIENSYFSRNGQNGLNLLRSFYEPKIMYEISNSYFEENGYNGVELKYSCWRCYLTLNDSLRHNHFTKNRRFQIVFSLTKYDGKPALMNFLLTNNTITKHSYNERYAVSFDANRLSGMFEIVNNIFYDLHGGFGIQCGAGSSVQVNMMNNIFENIYGNKMSVLLISNTRLNFVENKISNCSVNNMIDLVDGLSHQLNNNSFINNKVNFCMVRVGEKYNKIKSINADYNYWGTNDISLAKASICDVFLDSSKARVLTDHVFIDPSMTSAQHIPTVDDFQITFDTDLNAYVIGGVIKSSSSMPLVKSDVVIVNRTVIIDYSADVHLFDITFNFTVKRGIIVLDLKFVNIDMKDGDIGLYVQNGASKIDVINVTVGQMEGFITAIDFHGNLDLNFNHSVISTYNNAVNIEINKTDTLYINFDTSELYSTTGKLLCLSEAASTENLTDIHFNAKNSVFATTSENLFNIDTCSSHIHSEIISSSFSVENGGKIIFSCKASSVDLAGLMNKFDKSDKAIETHGQLKEIVIENNYFVGNGECIKLSIADFVFDTLTISQNVFSNNTADGIVKLYQPRSGNSTINMAQNVFENNKDIVLSFTSPYIDIYQNFFENKDAAYNLKVESNTNSYTGQVVNASQNYWGTNDVNAIEKKIYDKNYDNSLFDVTFRPYLGSKNYSDIQNEEAAFISSSGDIGGIVSANLP</sequence>
<keyword evidence="3" id="KW-1185">Reference proteome</keyword>
<evidence type="ECO:0000259" key="1">
    <source>
        <dbReference type="PROSITE" id="PS50022"/>
    </source>
</evidence>
<proteinExistence type="predicted"/>
<dbReference type="EMBL" id="CACVKT020009208">
    <property type="protein sequence ID" value="CAC5421092.1"/>
    <property type="molecule type" value="Genomic_DNA"/>
</dbReference>
<dbReference type="InterPro" id="IPR008979">
    <property type="entry name" value="Galactose-bd-like_sf"/>
</dbReference>
<dbReference type="Pfam" id="PF00754">
    <property type="entry name" value="F5_F8_type_C"/>
    <property type="match status" value="1"/>
</dbReference>
<feature type="domain" description="F5/8 type C" evidence="1">
    <location>
        <begin position="4"/>
        <end position="136"/>
    </location>
</feature>
<reference evidence="2 3" key="1">
    <citation type="submission" date="2020-06" db="EMBL/GenBank/DDBJ databases">
        <authorList>
            <person name="Li R."/>
            <person name="Bekaert M."/>
        </authorList>
    </citation>
    <scope>NUCLEOTIDE SEQUENCE [LARGE SCALE GENOMIC DNA]</scope>
    <source>
        <strain evidence="3">wild</strain>
    </source>
</reference>
<protein>
    <recommendedName>
        <fullName evidence="1">F5/8 type C domain-containing protein</fullName>
    </recommendedName>
</protein>
<dbReference type="InterPro" id="IPR000421">
    <property type="entry name" value="FA58C"/>
</dbReference>
<dbReference type="Proteomes" id="UP000507470">
    <property type="component" value="Unassembled WGS sequence"/>
</dbReference>
<dbReference type="PANTHER" id="PTHR24543">
    <property type="entry name" value="MULTICOPPER OXIDASE-RELATED"/>
    <property type="match status" value="1"/>
</dbReference>
<evidence type="ECO:0000313" key="3">
    <source>
        <dbReference type="Proteomes" id="UP000507470"/>
    </source>
</evidence>
<gene>
    <name evidence="2" type="ORF">MCOR_53246</name>
</gene>
<accession>A0A6J8EMU1</accession>
<dbReference type="Gene3D" id="2.60.120.260">
    <property type="entry name" value="Galactose-binding domain-like"/>
    <property type="match status" value="1"/>
</dbReference>
<organism evidence="2 3">
    <name type="scientific">Mytilus coruscus</name>
    <name type="common">Sea mussel</name>
    <dbReference type="NCBI Taxonomy" id="42192"/>
    <lineage>
        <taxon>Eukaryota</taxon>
        <taxon>Metazoa</taxon>
        <taxon>Spiralia</taxon>
        <taxon>Lophotrochozoa</taxon>
        <taxon>Mollusca</taxon>
        <taxon>Bivalvia</taxon>
        <taxon>Autobranchia</taxon>
        <taxon>Pteriomorphia</taxon>
        <taxon>Mytilida</taxon>
        <taxon>Mytiloidea</taxon>
        <taxon>Mytilidae</taxon>
        <taxon>Mytilinae</taxon>
        <taxon>Mytilus</taxon>
    </lineage>
</organism>
<name>A0A6J8EMU1_MYTCO</name>
<dbReference type="InterPro" id="IPR006626">
    <property type="entry name" value="PbH1"/>
</dbReference>
<evidence type="ECO:0000313" key="2">
    <source>
        <dbReference type="EMBL" id="CAC5421092.1"/>
    </source>
</evidence>